<evidence type="ECO:0000313" key="3">
    <source>
        <dbReference type="Proteomes" id="UP001140949"/>
    </source>
</evidence>
<keyword evidence="3" id="KW-1185">Reference proteome</keyword>
<organism evidence="2 3">
    <name type="scientific">Iris pallida</name>
    <name type="common">Sweet iris</name>
    <dbReference type="NCBI Taxonomy" id="29817"/>
    <lineage>
        <taxon>Eukaryota</taxon>
        <taxon>Viridiplantae</taxon>
        <taxon>Streptophyta</taxon>
        <taxon>Embryophyta</taxon>
        <taxon>Tracheophyta</taxon>
        <taxon>Spermatophyta</taxon>
        <taxon>Magnoliopsida</taxon>
        <taxon>Liliopsida</taxon>
        <taxon>Asparagales</taxon>
        <taxon>Iridaceae</taxon>
        <taxon>Iridoideae</taxon>
        <taxon>Irideae</taxon>
        <taxon>Iris</taxon>
    </lineage>
</organism>
<feature type="region of interest" description="Disordered" evidence="1">
    <location>
        <begin position="46"/>
        <end position="68"/>
    </location>
</feature>
<dbReference type="Proteomes" id="UP001140949">
    <property type="component" value="Unassembled WGS sequence"/>
</dbReference>
<evidence type="ECO:0000256" key="1">
    <source>
        <dbReference type="SAM" id="MobiDB-lite"/>
    </source>
</evidence>
<name>A0AAX6DWC7_IRIPA</name>
<reference evidence="2" key="1">
    <citation type="journal article" date="2023" name="GigaByte">
        <title>Genome assembly of the bearded iris, Iris pallida Lam.</title>
        <authorList>
            <person name="Bruccoleri R.E."/>
            <person name="Oakeley E.J."/>
            <person name="Faust A.M.E."/>
            <person name="Altorfer M."/>
            <person name="Dessus-Babus S."/>
            <person name="Burckhardt D."/>
            <person name="Oertli M."/>
            <person name="Naumann U."/>
            <person name="Petersen F."/>
            <person name="Wong J."/>
        </authorList>
    </citation>
    <scope>NUCLEOTIDE SEQUENCE</scope>
    <source>
        <strain evidence="2">GSM-AAB239-AS_SAM_17_03QT</strain>
    </source>
</reference>
<dbReference type="EMBL" id="JANAVB010041420">
    <property type="protein sequence ID" value="KAJ6796056.1"/>
    <property type="molecule type" value="Genomic_DNA"/>
</dbReference>
<sequence length="68" mass="6894">MHGGDAEEGFGRENLGKGTAEVAVGHGSGGSCQVVALANRSRRATLDERAQGGMAEGTSLVRTPPDRG</sequence>
<reference evidence="2" key="2">
    <citation type="submission" date="2023-04" db="EMBL/GenBank/DDBJ databases">
        <authorList>
            <person name="Bruccoleri R.E."/>
            <person name="Oakeley E.J."/>
            <person name="Faust A.-M."/>
            <person name="Dessus-Babus S."/>
            <person name="Altorfer M."/>
            <person name="Burckhardt D."/>
            <person name="Oertli M."/>
            <person name="Naumann U."/>
            <person name="Petersen F."/>
            <person name="Wong J."/>
        </authorList>
    </citation>
    <scope>NUCLEOTIDE SEQUENCE</scope>
    <source>
        <strain evidence="2">GSM-AAB239-AS_SAM_17_03QT</strain>
        <tissue evidence="2">Leaf</tissue>
    </source>
</reference>
<proteinExistence type="predicted"/>
<accession>A0AAX6DWC7</accession>
<evidence type="ECO:0000313" key="2">
    <source>
        <dbReference type="EMBL" id="KAJ6796056.1"/>
    </source>
</evidence>
<gene>
    <name evidence="2" type="ORF">M6B38_221645</name>
</gene>
<dbReference type="AlphaFoldDB" id="A0AAX6DWC7"/>
<protein>
    <submittedName>
        <fullName evidence="2">Pollen-specific leucine-rich repeat extensin-like protein 3</fullName>
    </submittedName>
</protein>
<comment type="caution">
    <text evidence="2">The sequence shown here is derived from an EMBL/GenBank/DDBJ whole genome shotgun (WGS) entry which is preliminary data.</text>
</comment>